<evidence type="ECO:0000256" key="1">
    <source>
        <dbReference type="ARBA" id="ARBA00004651"/>
    </source>
</evidence>
<feature type="transmembrane region" description="Helical" evidence="7">
    <location>
        <begin position="466"/>
        <end position="484"/>
    </location>
</feature>
<evidence type="ECO:0000256" key="3">
    <source>
        <dbReference type="ARBA" id="ARBA00022475"/>
    </source>
</evidence>
<keyword evidence="4 7" id="KW-0812">Transmembrane</keyword>
<evidence type="ECO:0000256" key="5">
    <source>
        <dbReference type="ARBA" id="ARBA00022989"/>
    </source>
</evidence>
<dbReference type="EMBL" id="AOIV01000017">
    <property type="protein sequence ID" value="ELZ31799.1"/>
    <property type="molecule type" value="Genomic_DNA"/>
</dbReference>
<dbReference type="InParanoid" id="M0DC96"/>
<feature type="transmembrane region" description="Helical" evidence="7">
    <location>
        <begin position="372"/>
        <end position="391"/>
    </location>
</feature>
<dbReference type="AlphaFoldDB" id="M0DC96"/>
<evidence type="ECO:0000313" key="9">
    <source>
        <dbReference type="Proteomes" id="UP000011513"/>
    </source>
</evidence>
<evidence type="ECO:0000256" key="4">
    <source>
        <dbReference type="ARBA" id="ARBA00022692"/>
    </source>
</evidence>
<sequence>MVSRLRELLSRLIPSGGTTERVVKGAIWAMGQNAFGRVLQLAMLVVLARLIGPKQIGLVGVALLALSGVQKFTDVGLNAALVQDENENVDEHLNTVWILEMARGLLIFSVLYAAAPFIANILSDDLISETTTLIRVIGVSPLLLGFRNPGMVYFQKNLDFHKQFVYRVGGDVATVVVAIGWALVEPTAMSLAAGYVAADVVRLGGSYLLHEYRPNLSFSRESAGKLINYGKWITGSSILYFLYSEGDDAFVSAFLGTAPLAFYQYAYRFSNAPATELTSVISSVMFPAFSKLQNDTAKLRDAFKKTLRVNAFISAPVAFGIAVVAPDFVLVFLGEQWTEMILPMQILAVYGFLRALGQTFGPIWKATGRPDILAKLGGLRVLLIAVTIYPVTVMWGYGIAGTAAVVTAIYIFPMMPLDIYLASSMLNVSPFETVREMSYPIVASSVMAGVVWYVDAALQLPSIAELVINIAVGAVVYVAMVALIERWFQWGISSNIRGIVASARR</sequence>
<feature type="transmembrane region" description="Helical" evidence="7">
    <location>
        <begin position="397"/>
        <end position="417"/>
    </location>
</feature>
<feature type="transmembrane region" description="Helical" evidence="7">
    <location>
        <begin position="309"/>
        <end position="334"/>
    </location>
</feature>
<feature type="transmembrane region" description="Helical" evidence="7">
    <location>
        <begin position="340"/>
        <end position="360"/>
    </location>
</feature>
<protein>
    <submittedName>
        <fullName evidence="8">Membrane protein involved in the export of O-antigen and teichoic acid</fullName>
    </submittedName>
</protein>
<comment type="caution">
    <text evidence="8">The sequence shown here is derived from an EMBL/GenBank/DDBJ whole genome shotgun (WGS) entry which is preliminary data.</text>
</comment>
<keyword evidence="6 7" id="KW-0472">Membrane</keyword>
<dbReference type="CDD" id="cd13127">
    <property type="entry name" value="MATE_tuaB_like"/>
    <property type="match status" value="1"/>
</dbReference>
<name>M0DC96_HALPD</name>
<dbReference type="Proteomes" id="UP000011513">
    <property type="component" value="Unassembled WGS sequence"/>
</dbReference>
<dbReference type="Pfam" id="PF13440">
    <property type="entry name" value="Polysacc_synt_3"/>
    <property type="match status" value="1"/>
</dbReference>
<dbReference type="PANTHER" id="PTHR30250:SF10">
    <property type="entry name" value="LIPOPOLYSACCHARIDE BIOSYNTHESIS PROTEIN WZXC"/>
    <property type="match status" value="1"/>
</dbReference>
<keyword evidence="3" id="KW-1003">Cell membrane</keyword>
<gene>
    <name evidence="8" type="ORF">C474_07937</name>
</gene>
<dbReference type="GO" id="GO:0005886">
    <property type="term" value="C:plasma membrane"/>
    <property type="evidence" value="ECO:0007669"/>
    <property type="project" value="UniProtKB-SubCell"/>
</dbReference>
<feature type="transmembrane region" description="Helical" evidence="7">
    <location>
        <begin position="134"/>
        <end position="152"/>
    </location>
</feature>
<accession>M0DC96</accession>
<feature type="transmembrane region" description="Helical" evidence="7">
    <location>
        <begin position="437"/>
        <end position="454"/>
    </location>
</feature>
<evidence type="ECO:0000256" key="6">
    <source>
        <dbReference type="ARBA" id="ARBA00023136"/>
    </source>
</evidence>
<keyword evidence="9" id="KW-1185">Reference proteome</keyword>
<feature type="transmembrane region" description="Helical" evidence="7">
    <location>
        <begin position="104"/>
        <end position="122"/>
    </location>
</feature>
<proteinExistence type="inferred from homology"/>
<evidence type="ECO:0000256" key="7">
    <source>
        <dbReference type="SAM" id="Phobius"/>
    </source>
</evidence>
<reference evidence="8 9" key="1">
    <citation type="journal article" date="2014" name="PLoS Genet.">
        <title>Phylogenetically driven sequencing of extremely halophilic archaea reveals strategies for static and dynamic osmo-response.</title>
        <authorList>
            <person name="Becker E.A."/>
            <person name="Seitzer P.M."/>
            <person name="Tritt A."/>
            <person name="Larsen D."/>
            <person name="Krusor M."/>
            <person name="Yao A.I."/>
            <person name="Wu D."/>
            <person name="Madern D."/>
            <person name="Eisen J.A."/>
            <person name="Darling A.E."/>
            <person name="Facciotti M.T."/>
        </authorList>
    </citation>
    <scope>NUCLEOTIDE SEQUENCE [LARGE SCALE GENOMIC DNA]</scope>
    <source>
        <strain evidence="8 9">JCM 14848</strain>
    </source>
</reference>
<comment type="similarity">
    <text evidence="2">Belongs to the polysaccharide synthase family.</text>
</comment>
<evidence type="ECO:0000256" key="2">
    <source>
        <dbReference type="ARBA" id="ARBA00007430"/>
    </source>
</evidence>
<comment type="subcellular location">
    <subcellularLocation>
        <location evidence="1">Cell membrane</location>
        <topology evidence="1">Multi-pass membrane protein</topology>
    </subcellularLocation>
</comment>
<feature type="transmembrane region" description="Helical" evidence="7">
    <location>
        <begin position="249"/>
        <end position="267"/>
    </location>
</feature>
<organism evidence="8 9">
    <name type="scientific">Halogeometricum pallidum JCM 14848</name>
    <dbReference type="NCBI Taxonomy" id="1227487"/>
    <lineage>
        <taxon>Archaea</taxon>
        <taxon>Methanobacteriati</taxon>
        <taxon>Methanobacteriota</taxon>
        <taxon>Stenosarchaea group</taxon>
        <taxon>Halobacteria</taxon>
        <taxon>Halobacteriales</taxon>
        <taxon>Haloferacaceae</taxon>
        <taxon>Halogeometricum</taxon>
    </lineage>
</organism>
<evidence type="ECO:0000313" key="8">
    <source>
        <dbReference type="EMBL" id="ELZ31799.1"/>
    </source>
</evidence>
<dbReference type="PATRIC" id="fig|1227487.5.peg.1594"/>
<dbReference type="eggNOG" id="arCOG02209">
    <property type="taxonomic scope" value="Archaea"/>
</dbReference>
<keyword evidence="5 7" id="KW-1133">Transmembrane helix</keyword>
<dbReference type="InterPro" id="IPR050833">
    <property type="entry name" value="Poly_Biosynth_Transport"/>
</dbReference>
<dbReference type="PANTHER" id="PTHR30250">
    <property type="entry name" value="PST FAMILY PREDICTED COLANIC ACID TRANSPORTER"/>
    <property type="match status" value="1"/>
</dbReference>